<dbReference type="GO" id="GO:0051026">
    <property type="term" value="P:chiasma assembly"/>
    <property type="evidence" value="ECO:0007669"/>
    <property type="project" value="TreeGrafter"/>
</dbReference>
<dbReference type="Gene3D" id="1.10.1420.10">
    <property type="match status" value="1"/>
</dbReference>
<gene>
    <name evidence="4" type="ORF">PSEUBRA_SCAF1g00527</name>
</gene>
<protein>
    <recommendedName>
        <fullName evidence="3">DNA mismatch repair protein MutS core domain-containing protein</fullName>
    </recommendedName>
</protein>
<dbReference type="GO" id="GO:0030983">
    <property type="term" value="F:mismatched DNA binding"/>
    <property type="evidence" value="ECO:0007669"/>
    <property type="project" value="InterPro"/>
</dbReference>
<reference evidence="5" key="1">
    <citation type="journal article" date="2013" name="Genome Announc.">
        <title>Draft genome sequence of Pseudozyma brasiliensis sp. nov. strain GHG001, a high producer of endo-1,4-xylanase isolated from an insect pest of sugarcane.</title>
        <authorList>
            <person name="Oliveira J.V.D.C."/>
            <person name="dos Santos R.A.C."/>
            <person name="Borges T.A."/>
            <person name="Riano-Pachon D.M."/>
            <person name="Goldman G.H."/>
        </authorList>
    </citation>
    <scope>NUCLEOTIDE SEQUENCE [LARGE SCALE GENOMIC DNA]</scope>
    <source>
        <strain evidence="5">GHG001</strain>
    </source>
</reference>
<dbReference type="GO" id="GO:0140664">
    <property type="term" value="F:ATP-dependent DNA damage sensor activity"/>
    <property type="evidence" value="ECO:0007669"/>
    <property type="project" value="InterPro"/>
</dbReference>
<dbReference type="PANTHER" id="PTHR11361">
    <property type="entry name" value="DNA MISMATCH REPAIR PROTEIN MUTS FAMILY MEMBER"/>
    <property type="match status" value="1"/>
</dbReference>
<organism evidence="4 5">
    <name type="scientific">Kalmanozyma brasiliensis (strain GHG001)</name>
    <name type="common">Yeast</name>
    <name type="synonym">Pseudozyma brasiliensis</name>
    <dbReference type="NCBI Taxonomy" id="1365824"/>
    <lineage>
        <taxon>Eukaryota</taxon>
        <taxon>Fungi</taxon>
        <taxon>Dikarya</taxon>
        <taxon>Basidiomycota</taxon>
        <taxon>Ustilaginomycotina</taxon>
        <taxon>Ustilaginomycetes</taxon>
        <taxon>Ustilaginales</taxon>
        <taxon>Ustilaginaceae</taxon>
        <taxon>Kalmanozyma</taxon>
    </lineage>
</organism>
<evidence type="ECO:0000259" key="3">
    <source>
        <dbReference type="SMART" id="SM00533"/>
    </source>
</evidence>
<dbReference type="InterPro" id="IPR045076">
    <property type="entry name" value="MutS"/>
</dbReference>
<accession>V5F3J5</accession>
<dbReference type="GO" id="GO:0006298">
    <property type="term" value="P:mismatch repair"/>
    <property type="evidence" value="ECO:0007669"/>
    <property type="project" value="InterPro"/>
</dbReference>
<comment type="similarity">
    <text evidence="1">Belongs to the DNA mismatch repair MutS family.</text>
</comment>
<name>V5F3J5_KALBG</name>
<dbReference type="PANTHER" id="PTHR11361:SF20">
    <property type="entry name" value="MUTS PROTEIN HOMOLOG 5"/>
    <property type="match status" value="1"/>
</dbReference>
<dbReference type="InterPro" id="IPR027417">
    <property type="entry name" value="P-loop_NTPase"/>
</dbReference>
<dbReference type="InterPro" id="IPR007696">
    <property type="entry name" value="DNA_mismatch_repair_MutS_core"/>
</dbReference>
<evidence type="ECO:0000256" key="2">
    <source>
        <dbReference type="SAM" id="MobiDB-lite"/>
    </source>
</evidence>
<dbReference type="HOGENOM" id="CLU_002472_8_0_1"/>
<evidence type="ECO:0000313" key="5">
    <source>
        <dbReference type="Proteomes" id="UP000019377"/>
    </source>
</evidence>
<feature type="domain" description="DNA mismatch repair protein MutS core" evidence="3">
    <location>
        <begin position="273"/>
        <end position="581"/>
    </location>
</feature>
<dbReference type="Gene3D" id="3.40.50.300">
    <property type="entry name" value="P-loop containing nucleotide triphosphate hydrolases"/>
    <property type="match status" value="1"/>
</dbReference>
<proteinExistence type="inferred from homology"/>
<evidence type="ECO:0000256" key="1">
    <source>
        <dbReference type="ARBA" id="ARBA00006271"/>
    </source>
</evidence>
<feature type="region of interest" description="Disordered" evidence="2">
    <location>
        <begin position="1"/>
        <end position="34"/>
    </location>
</feature>
<dbReference type="GO" id="GO:0005524">
    <property type="term" value="F:ATP binding"/>
    <property type="evidence" value="ECO:0007669"/>
    <property type="project" value="InterPro"/>
</dbReference>
<dbReference type="OrthoDB" id="29596at2759"/>
<dbReference type="Pfam" id="PF05192">
    <property type="entry name" value="MutS_III"/>
    <property type="match status" value="1"/>
</dbReference>
<dbReference type="STRING" id="1365824.V5F3J5"/>
<dbReference type="GO" id="GO:0005634">
    <property type="term" value="C:nucleus"/>
    <property type="evidence" value="ECO:0007669"/>
    <property type="project" value="TreeGrafter"/>
</dbReference>
<dbReference type="eggNOG" id="KOG0221">
    <property type="taxonomic scope" value="Eukaryota"/>
</dbReference>
<keyword evidence="5" id="KW-1185">Reference proteome</keyword>
<dbReference type="AlphaFoldDB" id="V5F3J5"/>
<dbReference type="EMBL" id="KI545851">
    <property type="protein sequence ID" value="EST10084.1"/>
    <property type="molecule type" value="Genomic_DNA"/>
</dbReference>
<dbReference type="InterPro" id="IPR036187">
    <property type="entry name" value="DNA_mismatch_repair_MutS_sf"/>
</dbReference>
<sequence length="825" mass="90623">MSATTPSNALGDAGETLASASLPSANDDRSSIDRPGGPITALAIEVLHGHIGCAVFSEEEQQLLLCEDLPYFFAFRERDSAASARRAQSSMQDDQEGGNTTAAAAQNAVPGFGHPSHGFIESLLAQFEPHLIVVSSKCPDPLRDMLRNFAEQRNGTYDLRDSKTFQVALGLSSIEEATAYSRHRHAGDEARGNLEESPLSAVVVLDAKVATTKSALAISCVGPLMSSLRCRQEVGRSLTLVSLCLDDYLFVDENTLKSLSIYSSDVHGFVHAKQGREGFSILDSQPLLRRWIMLPLARREEIVRRHEAVELLVRLETASEMPRIKKQLGEFGALPQICHTVNMGLGTTKTWINLLKTCNAVMNIRAELNSLELSRSELLKEAQGKVTVRTGIDAHLDDLRQQLAILPQHLDRVAADLRREAAFRPTQGMHVVYFPQIGYLICVPAGGVIDMLADSTLEQQFSSPEKYVVHPMTCFAPALVTQLLTRYDSVYLKNNRMTSLDHDLGDIASFVVDKEIEILDGLQTLVKECSPTLLAAHAAITQIDWCLTTSTCKADLVYPLELTNKQFRRIAALWHLGLEKMQDTAATSNVDEKYSVMVLTGAWVLRNRLDLGFDSELTAHLPSHSVSQQFIGQKLPSAASSTRSVGAARSLCARTVLTACIFVQISFLSQCGSFVPAAYAELGVFDKSKLLPFTCGFKTRPLTPICPVLTRMRQDESVASEGSSFTRELGRLHRAMAMSTKRSLVILDEVGRECRSDGKHNHALIPHCEPTLTACSNTDGAGLFIATIFDFLHRGPDCPVVLSATHHLRESHFLPNHLSSHRLTR</sequence>
<evidence type="ECO:0000313" key="4">
    <source>
        <dbReference type="EMBL" id="EST10084.1"/>
    </source>
</evidence>
<dbReference type="SMART" id="SM00533">
    <property type="entry name" value="MUTSd"/>
    <property type="match status" value="1"/>
</dbReference>
<dbReference type="Proteomes" id="UP000019377">
    <property type="component" value="Unassembled WGS sequence"/>
</dbReference>
<dbReference type="SUPFAM" id="SSF48334">
    <property type="entry name" value="DNA repair protein MutS, domain III"/>
    <property type="match status" value="1"/>
</dbReference>